<dbReference type="GO" id="GO:0005794">
    <property type="term" value="C:Golgi apparatus"/>
    <property type="evidence" value="ECO:0007669"/>
    <property type="project" value="TreeGrafter"/>
</dbReference>
<dbReference type="GO" id="GO:0052325">
    <property type="term" value="P:cell wall pectin biosynthetic process"/>
    <property type="evidence" value="ECO:0007669"/>
    <property type="project" value="TreeGrafter"/>
</dbReference>
<dbReference type="EMBL" id="CAUYUE010000010">
    <property type="protein sequence ID" value="CAK0784493.1"/>
    <property type="molecule type" value="Genomic_DNA"/>
</dbReference>
<dbReference type="PANTHER" id="PTHR46936">
    <property type="entry name" value="ARABINOSYLTRANSFERASE XEG113"/>
    <property type="match status" value="1"/>
</dbReference>
<dbReference type="GO" id="GO:0052636">
    <property type="term" value="F:arabinosyltransferase activity"/>
    <property type="evidence" value="ECO:0007669"/>
    <property type="project" value="TreeGrafter"/>
</dbReference>
<feature type="domain" description="Nucleotide-diphospho-sugar transferase" evidence="1">
    <location>
        <begin position="25"/>
        <end position="248"/>
    </location>
</feature>
<keyword evidence="3" id="KW-1185">Reference proteome</keyword>
<sequence>MVTWANLHYLDFVLNWVDHVRACGIKAFLVGAMDDRILQELVKRRISTFAMHSGLSEDDFGWGSPTFHKMGREKIHLIETFTDMGFDILVSDVDTVWLKDPLPYMAKYPEADILTSSDHLRNTTGDDGLEIWPDSASAANIGIMLFRKGAGKLAKAWNKALAEDEQVWDQNAFNDLFRQHIEVNSPSAKLRTFMGYDGTLAIGILPVALFASGHTFFVQRLHERMGLQVYCVHATFQYSGTTGKRHRMRERMLWSVDPPKYYNPPGGLLAFEAQLGNLVNESVITGDGMKLEDYRGHFNLVNAQLTQIRNALAVASMLGRTLVLPDLWCGADRWWAPHQGTIPGSALLLPFRCPADHVLDLGRMSAELPPGQYGPGIGYREYSLLDNPRFHAAHVQPGGNPKLAPPRLAPAIVQVCEPGKGRSCRQPGKLVLPGEVSVSIEAGLKEKELLEALQPLKDERLLMFTDMRQAFGGFSSPRDAERFEERLKEYSSLWCCVDAHPGHVWYDLMWDVVPHTDRHGRQQTGPWKPITGP</sequence>
<dbReference type="InterPro" id="IPR005069">
    <property type="entry name" value="Nucl-diP-sugar_transferase"/>
</dbReference>
<evidence type="ECO:0000313" key="3">
    <source>
        <dbReference type="Proteomes" id="UP001314263"/>
    </source>
</evidence>
<evidence type="ECO:0000259" key="1">
    <source>
        <dbReference type="Pfam" id="PF03407"/>
    </source>
</evidence>
<dbReference type="AlphaFoldDB" id="A0AAV1IB96"/>
<reference evidence="2 3" key="1">
    <citation type="submission" date="2023-10" db="EMBL/GenBank/DDBJ databases">
        <authorList>
            <person name="Maclean D."/>
            <person name="Macfadyen A."/>
        </authorList>
    </citation>
    <scope>NUCLEOTIDE SEQUENCE [LARGE SCALE GENOMIC DNA]</scope>
</reference>
<gene>
    <name evidence="2" type="ORF">CVIRNUC_007697</name>
</gene>
<dbReference type="Proteomes" id="UP001314263">
    <property type="component" value="Unassembled WGS sequence"/>
</dbReference>
<accession>A0AAV1IB96</accession>
<name>A0AAV1IB96_9CHLO</name>
<evidence type="ECO:0000313" key="2">
    <source>
        <dbReference type="EMBL" id="CAK0784493.1"/>
    </source>
</evidence>
<dbReference type="InterPro" id="IPR053250">
    <property type="entry name" value="Glycosyltransferase_77"/>
</dbReference>
<protein>
    <recommendedName>
        <fullName evidence="1">Nucleotide-diphospho-sugar transferase domain-containing protein</fullName>
    </recommendedName>
</protein>
<dbReference type="PANTHER" id="PTHR46936:SF1">
    <property type="entry name" value="ARABINOSYLTRANSFERASE XEG113"/>
    <property type="match status" value="1"/>
</dbReference>
<organism evidence="2 3">
    <name type="scientific">Coccomyxa viridis</name>
    <dbReference type="NCBI Taxonomy" id="1274662"/>
    <lineage>
        <taxon>Eukaryota</taxon>
        <taxon>Viridiplantae</taxon>
        <taxon>Chlorophyta</taxon>
        <taxon>core chlorophytes</taxon>
        <taxon>Trebouxiophyceae</taxon>
        <taxon>Trebouxiophyceae incertae sedis</taxon>
        <taxon>Coccomyxaceae</taxon>
        <taxon>Coccomyxa</taxon>
    </lineage>
</organism>
<dbReference type="Pfam" id="PF03407">
    <property type="entry name" value="Nucleotid_trans"/>
    <property type="match status" value="1"/>
</dbReference>
<proteinExistence type="predicted"/>
<comment type="caution">
    <text evidence="2">The sequence shown here is derived from an EMBL/GenBank/DDBJ whole genome shotgun (WGS) entry which is preliminary data.</text>
</comment>